<gene>
    <name evidence="3" type="ORF">DSM00_276</name>
</gene>
<feature type="transmembrane region" description="Helical" evidence="1">
    <location>
        <begin position="470"/>
        <end position="486"/>
    </location>
</feature>
<feature type="transmembrane region" description="Helical" evidence="1">
    <location>
        <begin position="523"/>
        <end position="543"/>
    </location>
</feature>
<feature type="transmembrane region" description="Helical" evidence="1">
    <location>
        <begin position="418"/>
        <end position="437"/>
    </location>
</feature>
<feature type="transmembrane region" description="Helical" evidence="1">
    <location>
        <begin position="444"/>
        <end position="464"/>
    </location>
</feature>
<feature type="transmembrane region" description="Helical" evidence="1">
    <location>
        <begin position="376"/>
        <end position="398"/>
    </location>
</feature>
<accession>A0A4Q0PCI0</accession>
<dbReference type="Proteomes" id="UP000289238">
    <property type="component" value="Unassembled WGS sequence"/>
</dbReference>
<dbReference type="AlphaFoldDB" id="A0A4Q0PCI0"/>
<dbReference type="OrthoDB" id="9778250at2"/>
<dbReference type="EMBL" id="QOVM01000001">
    <property type="protein sequence ID" value="RXG24487.1"/>
    <property type="molecule type" value="Genomic_DNA"/>
</dbReference>
<dbReference type="Gene3D" id="3.40.630.10">
    <property type="entry name" value="Zn peptidases"/>
    <property type="match status" value="1"/>
</dbReference>
<feature type="transmembrane region" description="Helical" evidence="1">
    <location>
        <begin position="343"/>
        <end position="364"/>
    </location>
</feature>
<feature type="domain" description="Peptidase M28" evidence="2">
    <location>
        <begin position="115"/>
        <end position="308"/>
    </location>
</feature>
<dbReference type="InterPro" id="IPR007484">
    <property type="entry name" value="Peptidase_M28"/>
</dbReference>
<dbReference type="GO" id="GO:0008235">
    <property type="term" value="F:metalloexopeptidase activity"/>
    <property type="evidence" value="ECO:0007669"/>
    <property type="project" value="InterPro"/>
</dbReference>
<sequence length="781" mass="87010">MPNPTTFILHFRYMKINYAAILSFLLLLGLFYYSFSTHKPQSISGAETPLTQFSTTRAMSYVDSLAQHPHSVGVPAHKKVQDYIVQQLTAMGLKVELQSDFAYKPGWGALSRAENIIAKIPGDGSGQTLLLMSHYDSAPHTQSRGASDAGSGVAAILETVRSFKAKGKKAKNDIIILFTDAEELGLNGASIFVNKHKWAKDIDLALNFEARGSGGPSNMIVETNGGNGALIKAFAKANPSHPFANSLMYSVYKLLPNDTDSTVLREDGDIDGFFFAFIGDHFDYHTANDIPSRLDPASLEHQGRYLTALLDYFQDANLNLKAEEDYVYLNMPLLKMMYYPFSWILPMLVGAWILFIALLIYAVKKKELKLITIGRGFLPLIISLIVGYILSLGWNLILAIDPAQADILQGFPYNGYELLTGFVALMIAITFAVYYFFYKPNDAASLSFAPLFFWLLIATGVGIYLEGASFFVIPVYFGLLAVFVILQSGKPNLFILTLLCAPAIFIVAHYIKEFPVGLGLKMLVAALMLTVLLFGLLLPVIGYYRMKAKLAIAFALVSIGAFISAYAKSDFTEDRPFPTSLNYIYDVDSGNTFYATYNTHLDDWLKLTLGENPEVASEIFNTAGSGKYGSKFTFAKKAPKKFIAPSQIYTSRDTVIDGKRFLNFSVFPQRNVNDIVLFLSKNVVLNTARFNGQEVQLENDETSVLNNRNSDYLLSYRLTNREPLEVELVTESKAALDFTLFDYSYDLLENTDFDLPSRPINTMPMPFVNTDALITIQHFNY</sequence>
<reference evidence="3 4" key="1">
    <citation type="submission" date="2018-07" db="EMBL/GenBank/DDBJ databases">
        <title>Leeuwenhoekiella genomics.</title>
        <authorList>
            <person name="Tahon G."/>
            <person name="Willems A."/>
        </authorList>
    </citation>
    <scope>NUCLEOTIDE SEQUENCE [LARGE SCALE GENOMIC DNA]</scope>
    <source>
        <strain evidence="3 4">LMG 22550</strain>
    </source>
</reference>
<dbReference type="SUPFAM" id="SSF53187">
    <property type="entry name" value="Zn-dependent exopeptidases"/>
    <property type="match status" value="1"/>
</dbReference>
<dbReference type="PANTHER" id="PTHR12147">
    <property type="entry name" value="METALLOPEPTIDASE M28 FAMILY MEMBER"/>
    <property type="match status" value="1"/>
</dbReference>
<keyword evidence="4" id="KW-1185">Reference proteome</keyword>
<protein>
    <submittedName>
        <fullName evidence="3">Peptidase M28-like protein</fullName>
    </submittedName>
</protein>
<dbReference type="InterPro" id="IPR045175">
    <property type="entry name" value="M28_fam"/>
</dbReference>
<feature type="transmembrane region" description="Helical" evidence="1">
    <location>
        <begin position="550"/>
        <end position="567"/>
    </location>
</feature>
<evidence type="ECO:0000313" key="4">
    <source>
        <dbReference type="Proteomes" id="UP000289238"/>
    </source>
</evidence>
<keyword evidence="1" id="KW-0812">Transmembrane</keyword>
<comment type="caution">
    <text evidence="3">The sequence shown here is derived from an EMBL/GenBank/DDBJ whole genome shotgun (WGS) entry which is preliminary data.</text>
</comment>
<feature type="transmembrane region" description="Helical" evidence="1">
    <location>
        <begin position="493"/>
        <end position="511"/>
    </location>
</feature>
<evidence type="ECO:0000313" key="3">
    <source>
        <dbReference type="EMBL" id="RXG24487.1"/>
    </source>
</evidence>
<dbReference type="Pfam" id="PF04389">
    <property type="entry name" value="Peptidase_M28"/>
    <property type="match status" value="1"/>
</dbReference>
<keyword evidence="1" id="KW-1133">Transmembrane helix</keyword>
<proteinExistence type="predicted"/>
<keyword evidence="1" id="KW-0472">Membrane</keyword>
<evidence type="ECO:0000259" key="2">
    <source>
        <dbReference type="Pfam" id="PF04389"/>
    </source>
</evidence>
<dbReference type="GO" id="GO:0006508">
    <property type="term" value="P:proteolysis"/>
    <property type="evidence" value="ECO:0007669"/>
    <property type="project" value="InterPro"/>
</dbReference>
<dbReference type="PANTHER" id="PTHR12147:SF26">
    <property type="entry name" value="PEPTIDASE M28 DOMAIN-CONTAINING PROTEIN"/>
    <property type="match status" value="1"/>
</dbReference>
<feature type="transmembrane region" description="Helical" evidence="1">
    <location>
        <begin position="16"/>
        <end position="35"/>
    </location>
</feature>
<name>A0A4Q0PCI0_9FLAO</name>
<evidence type="ECO:0000256" key="1">
    <source>
        <dbReference type="SAM" id="Phobius"/>
    </source>
</evidence>
<organism evidence="3 4">
    <name type="scientific">Leeuwenhoekiella aequorea</name>
    <dbReference type="NCBI Taxonomy" id="283736"/>
    <lineage>
        <taxon>Bacteria</taxon>
        <taxon>Pseudomonadati</taxon>
        <taxon>Bacteroidota</taxon>
        <taxon>Flavobacteriia</taxon>
        <taxon>Flavobacteriales</taxon>
        <taxon>Flavobacteriaceae</taxon>
        <taxon>Leeuwenhoekiella</taxon>
    </lineage>
</organism>